<evidence type="ECO:0000313" key="2">
    <source>
        <dbReference type="EMBL" id="QJA86068.1"/>
    </source>
</evidence>
<reference evidence="2" key="1">
    <citation type="submission" date="2020-03" db="EMBL/GenBank/DDBJ databases">
        <title>The deep terrestrial virosphere.</title>
        <authorList>
            <person name="Holmfeldt K."/>
            <person name="Nilsson E."/>
            <person name="Simone D."/>
            <person name="Lopez-Fernandez M."/>
            <person name="Wu X."/>
            <person name="de Brujin I."/>
            <person name="Lundin D."/>
            <person name="Andersson A."/>
            <person name="Bertilsson S."/>
            <person name="Dopson M."/>
        </authorList>
    </citation>
    <scope>NUCLEOTIDE SEQUENCE</scope>
    <source>
        <strain evidence="2">MM415B02141</strain>
    </source>
</reference>
<name>A0A6M3KXZ8_9ZZZZ</name>
<protein>
    <submittedName>
        <fullName evidence="2">Uncharacterized protein</fullName>
    </submittedName>
</protein>
<evidence type="ECO:0000256" key="1">
    <source>
        <dbReference type="SAM" id="MobiDB-lite"/>
    </source>
</evidence>
<feature type="compositionally biased region" description="Basic and acidic residues" evidence="1">
    <location>
        <begin position="79"/>
        <end position="121"/>
    </location>
</feature>
<proteinExistence type="predicted"/>
<sequence>MVKIKNIDITENEDIEIELSEDETNEDDSLESTETPESSLEEGEAKEDKGKVETEKKSTDKSESTEKSTAIESDDDIDPTYKGKTREQVIDMHREASKKLGKQGEELGKARNEHKETETKNIVEQMSMDDLRAARKKLSSEMIKLDPEFDKERYDELADAIAQSEQDILDKRHTMLINEQISSKENSEFIDKHKTVFKEKGFFVGKEGVFDDDGYNAVIEQAKSYTDNGRLTENSVYKAMIDLHGFEKIGKVLEISTEQSTRERIKNAADKIDNKIDSKGKGSETESRKVVKFNQMSPMERDRFLDGLSMEEVESLESAVNKLSGKR</sequence>
<gene>
    <name evidence="2" type="ORF">MM415B02141_0009</name>
</gene>
<organism evidence="2">
    <name type="scientific">viral metagenome</name>
    <dbReference type="NCBI Taxonomy" id="1070528"/>
    <lineage>
        <taxon>unclassified sequences</taxon>
        <taxon>metagenomes</taxon>
        <taxon>organismal metagenomes</taxon>
    </lineage>
</organism>
<feature type="compositionally biased region" description="Acidic residues" evidence="1">
    <location>
        <begin position="10"/>
        <end position="31"/>
    </location>
</feature>
<feature type="compositionally biased region" description="Basic and acidic residues" evidence="1">
    <location>
        <begin position="46"/>
        <end position="66"/>
    </location>
</feature>
<accession>A0A6M3KXZ8</accession>
<dbReference type="AlphaFoldDB" id="A0A6M3KXZ8"/>
<feature type="compositionally biased region" description="Basic and acidic residues" evidence="1">
    <location>
        <begin position="272"/>
        <end position="289"/>
    </location>
</feature>
<feature type="region of interest" description="Disordered" evidence="1">
    <location>
        <begin position="1"/>
        <end position="127"/>
    </location>
</feature>
<feature type="region of interest" description="Disordered" evidence="1">
    <location>
        <begin position="272"/>
        <end position="293"/>
    </location>
</feature>
<dbReference type="EMBL" id="MT142612">
    <property type="protein sequence ID" value="QJA86068.1"/>
    <property type="molecule type" value="Genomic_DNA"/>
</dbReference>